<dbReference type="EMBL" id="BMQL01000004">
    <property type="protein sequence ID" value="GGQ99704.1"/>
    <property type="molecule type" value="Genomic_DNA"/>
</dbReference>
<dbReference type="AlphaFoldDB" id="A0A918C0P1"/>
<organism evidence="3 4">
    <name type="scientific">Deinococcus ruber</name>
    <dbReference type="NCBI Taxonomy" id="1848197"/>
    <lineage>
        <taxon>Bacteria</taxon>
        <taxon>Thermotogati</taxon>
        <taxon>Deinococcota</taxon>
        <taxon>Deinococci</taxon>
        <taxon>Deinococcales</taxon>
        <taxon>Deinococcaceae</taxon>
        <taxon>Deinococcus</taxon>
    </lineage>
</organism>
<protein>
    <submittedName>
        <fullName evidence="3">Sorbosone dehydrogenase</fullName>
    </submittedName>
</protein>
<evidence type="ECO:0000259" key="2">
    <source>
        <dbReference type="Pfam" id="PF22807"/>
    </source>
</evidence>
<dbReference type="Pfam" id="PF22807">
    <property type="entry name" value="TrAA12"/>
    <property type="match status" value="1"/>
</dbReference>
<feature type="signal peptide" evidence="1">
    <location>
        <begin position="1"/>
        <end position="23"/>
    </location>
</feature>
<gene>
    <name evidence="3" type="ORF">GCM10008957_10420</name>
</gene>
<dbReference type="Proteomes" id="UP000603865">
    <property type="component" value="Unassembled WGS sequence"/>
</dbReference>
<comment type="caution">
    <text evidence="3">The sequence shown here is derived from an EMBL/GenBank/DDBJ whole genome shotgun (WGS) entry which is preliminary data.</text>
</comment>
<dbReference type="InterPro" id="IPR011041">
    <property type="entry name" value="Quinoprot_gluc/sorb_DH_b-prop"/>
</dbReference>
<keyword evidence="1" id="KW-0732">Signal</keyword>
<proteinExistence type="predicted"/>
<evidence type="ECO:0000256" key="1">
    <source>
        <dbReference type="SAM" id="SignalP"/>
    </source>
</evidence>
<dbReference type="Gene3D" id="2.120.10.30">
    <property type="entry name" value="TolB, C-terminal domain"/>
    <property type="match status" value="1"/>
</dbReference>
<reference evidence="3" key="2">
    <citation type="submission" date="2020-09" db="EMBL/GenBank/DDBJ databases">
        <authorList>
            <person name="Sun Q."/>
            <person name="Ohkuma M."/>
        </authorList>
    </citation>
    <scope>NUCLEOTIDE SEQUENCE</scope>
    <source>
        <strain evidence="3">JCM 31311</strain>
    </source>
</reference>
<accession>A0A918C0P1</accession>
<sequence length="360" mass="38556">MFRRFTAAAALLGLLTGAASAQAMPLLRVPAGFSATLYAQGFQRPRLMAVAPNGDVFLSDMRAGKVYIIADRNHDGRADSNVVYASGLDRPHGLAFHGGYLYVAENAQVVRFAYTSGDTHAASAAQKVVDLPKDGEHETRSLAFGPDGRMYVSIGSSCNVCQETDARRASVMVYSADGKNGKLFASGLRNAVGIAFLGNQLYASHNGRDYLGDNTPPESFFRLKAGGFYGWPTCFTVGSRQVNDPQYRRANCTRALPAFATVTAHSAPLGIAFYDGRAFPASYQGQLIGALHGSSIRATRSGYKVIRINPATGQVSDFITGFLRGQTILGRPVGVTVAQDGALLVSDDLNGMVYRVAYRR</sequence>
<dbReference type="PANTHER" id="PTHR33546:SF1">
    <property type="entry name" value="LARGE, MULTIFUNCTIONAL SECRETED PROTEIN"/>
    <property type="match status" value="1"/>
</dbReference>
<dbReference type="RefSeq" id="WP_189088471.1">
    <property type="nucleotide sequence ID" value="NZ_BMQL01000004.1"/>
</dbReference>
<dbReference type="PANTHER" id="PTHR33546">
    <property type="entry name" value="LARGE, MULTIFUNCTIONAL SECRETED PROTEIN-RELATED"/>
    <property type="match status" value="1"/>
</dbReference>
<dbReference type="InterPro" id="IPR011042">
    <property type="entry name" value="6-blade_b-propeller_TolB-like"/>
</dbReference>
<dbReference type="InterPro" id="IPR054539">
    <property type="entry name" value="Beta-prop_PDH"/>
</dbReference>
<name>A0A918C0P1_9DEIO</name>
<keyword evidence="4" id="KW-1185">Reference proteome</keyword>
<evidence type="ECO:0000313" key="4">
    <source>
        <dbReference type="Proteomes" id="UP000603865"/>
    </source>
</evidence>
<reference evidence="3" key="1">
    <citation type="journal article" date="2014" name="Int. J. Syst. Evol. Microbiol.">
        <title>Complete genome sequence of Corynebacterium casei LMG S-19264T (=DSM 44701T), isolated from a smear-ripened cheese.</title>
        <authorList>
            <consortium name="US DOE Joint Genome Institute (JGI-PGF)"/>
            <person name="Walter F."/>
            <person name="Albersmeier A."/>
            <person name="Kalinowski J."/>
            <person name="Ruckert C."/>
        </authorList>
    </citation>
    <scope>NUCLEOTIDE SEQUENCE</scope>
    <source>
        <strain evidence="3">JCM 31311</strain>
    </source>
</reference>
<feature type="domain" description="Pyrroloquinoline quinone-dependent pyranose dehydrogenase beta-propeller" evidence="2">
    <location>
        <begin position="29"/>
        <end position="356"/>
    </location>
</feature>
<dbReference type="SUPFAM" id="SSF50952">
    <property type="entry name" value="Soluble quinoprotein glucose dehydrogenase"/>
    <property type="match status" value="1"/>
</dbReference>
<feature type="chain" id="PRO_5037056894" evidence="1">
    <location>
        <begin position="24"/>
        <end position="360"/>
    </location>
</feature>
<evidence type="ECO:0000313" key="3">
    <source>
        <dbReference type="EMBL" id="GGQ99704.1"/>
    </source>
</evidence>